<feature type="non-terminal residue" evidence="1">
    <location>
        <position position="1"/>
    </location>
</feature>
<proteinExistence type="predicted"/>
<dbReference type="AlphaFoldDB" id="A0AA88RMF6"/>
<reference evidence="1" key="1">
    <citation type="submission" date="2022-12" db="EMBL/GenBank/DDBJ databases">
        <title>Draft genome assemblies for two species of Escallonia (Escalloniales).</title>
        <authorList>
            <person name="Chanderbali A."/>
            <person name="Dervinis C."/>
            <person name="Anghel I."/>
            <person name="Soltis D."/>
            <person name="Soltis P."/>
            <person name="Zapata F."/>
        </authorList>
    </citation>
    <scope>NUCLEOTIDE SEQUENCE</scope>
    <source>
        <strain evidence="1">UCBG92.1500</strain>
        <tissue evidence="1">Leaf</tissue>
    </source>
</reference>
<accession>A0AA88RMF6</accession>
<evidence type="ECO:0000313" key="2">
    <source>
        <dbReference type="Proteomes" id="UP001187471"/>
    </source>
</evidence>
<dbReference type="Proteomes" id="UP001187471">
    <property type="component" value="Unassembled WGS sequence"/>
</dbReference>
<comment type="caution">
    <text evidence="1">The sequence shown here is derived from an EMBL/GenBank/DDBJ whole genome shotgun (WGS) entry which is preliminary data.</text>
</comment>
<name>A0AA88RMF6_9ASTE</name>
<keyword evidence="2" id="KW-1185">Reference proteome</keyword>
<organism evidence="1 2">
    <name type="scientific">Escallonia rubra</name>
    <dbReference type="NCBI Taxonomy" id="112253"/>
    <lineage>
        <taxon>Eukaryota</taxon>
        <taxon>Viridiplantae</taxon>
        <taxon>Streptophyta</taxon>
        <taxon>Embryophyta</taxon>
        <taxon>Tracheophyta</taxon>
        <taxon>Spermatophyta</taxon>
        <taxon>Magnoliopsida</taxon>
        <taxon>eudicotyledons</taxon>
        <taxon>Gunneridae</taxon>
        <taxon>Pentapetalae</taxon>
        <taxon>asterids</taxon>
        <taxon>campanulids</taxon>
        <taxon>Escalloniales</taxon>
        <taxon>Escalloniaceae</taxon>
        <taxon>Escallonia</taxon>
    </lineage>
</organism>
<sequence>IWSDPDKSNTIGHLRQMEDSLVESLHCIRIHKFHDELHLRLSMGGTQETQTPSWFPNGEQEHAALEELKFLPHGDVECSRDASLSNYCGFFGIEKQADFDNAEQVDDPRQEGDALDELTSTQHLTPLNEKCSCHLCSTLNFPEVEKPAETDLPISPSGYEVDRTFEVPRPV</sequence>
<dbReference type="EMBL" id="JAVXUO010000933">
    <property type="protein sequence ID" value="KAK2987848.1"/>
    <property type="molecule type" value="Genomic_DNA"/>
</dbReference>
<protein>
    <submittedName>
        <fullName evidence="1">Uncharacterized protein</fullName>
    </submittedName>
</protein>
<gene>
    <name evidence="1" type="ORF">RJ640_010630</name>
</gene>
<evidence type="ECO:0000313" key="1">
    <source>
        <dbReference type="EMBL" id="KAK2987848.1"/>
    </source>
</evidence>